<dbReference type="AlphaFoldDB" id="A0A6S7K670"/>
<dbReference type="EMBL" id="CACRXK020027641">
    <property type="protein sequence ID" value="CAB4041015.1"/>
    <property type="molecule type" value="Genomic_DNA"/>
</dbReference>
<proteinExistence type="predicted"/>
<feature type="compositionally biased region" description="Basic and acidic residues" evidence="1">
    <location>
        <begin position="136"/>
        <end position="158"/>
    </location>
</feature>
<evidence type="ECO:0000313" key="3">
    <source>
        <dbReference type="Proteomes" id="UP001152795"/>
    </source>
</evidence>
<name>A0A6S7K670_PARCT</name>
<accession>A0A6S7K670</accession>
<comment type="caution">
    <text evidence="2">The sequence shown here is derived from an EMBL/GenBank/DDBJ whole genome shotgun (WGS) entry which is preliminary data.</text>
</comment>
<feature type="region of interest" description="Disordered" evidence="1">
    <location>
        <begin position="122"/>
        <end position="158"/>
    </location>
</feature>
<gene>
    <name evidence="2" type="ORF">PACLA_8A054009</name>
</gene>
<reference evidence="2" key="1">
    <citation type="submission" date="2020-04" db="EMBL/GenBank/DDBJ databases">
        <authorList>
            <person name="Alioto T."/>
            <person name="Alioto T."/>
            <person name="Gomez Garrido J."/>
        </authorList>
    </citation>
    <scope>NUCLEOTIDE SEQUENCE</scope>
    <source>
        <strain evidence="2">A484AB</strain>
    </source>
</reference>
<sequence>MAAGCVQTSSVGFLKNNLNEWDLDEIFRYKDNECFVFDRKRIRWTDNLEMMKIFTKCAIAQTGIWSSPGGKYRRFTSSNSDLILSWNYERGFLSFQGKTGDCLNELFINICTNKENPPAYYTGPESVTSNTASENTLDKNKSLYDGQNEHKIPSDHGKVNTKNVSLPISQISCDYSTLDELQDFIEQSFQNVMSQNNNSMPSAQVNDCSTPRRIQVDSNSATIEEQFTLFIEKIESK</sequence>
<evidence type="ECO:0000313" key="2">
    <source>
        <dbReference type="EMBL" id="CAB4041015.1"/>
    </source>
</evidence>
<keyword evidence="3" id="KW-1185">Reference proteome</keyword>
<protein>
    <submittedName>
        <fullName evidence="2">Uncharacterized protein</fullName>
    </submittedName>
</protein>
<feature type="non-terminal residue" evidence="2">
    <location>
        <position position="237"/>
    </location>
</feature>
<organism evidence="2 3">
    <name type="scientific">Paramuricea clavata</name>
    <name type="common">Red gorgonian</name>
    <name type="synonym">Violescent sea-whip</name>
    <dbReference type="NCBI Taxonomy" id="317549"/>
    <lineage>
        <taxon>Eukaryota</taxon>
        <taxon>Metazoa</taxon>
        <taxon>Cnidaria</taxon>
        <taxon>Anthozoa</taxon>
        <taxon>Octocorallia</taxon>
        <taxon>Malacalcyonacea</taxon>
        <taxon>Plexauridae</taxon>
        <taxon>Paramuricea</taxon>
    </lineage>
</organism>
<feature type="compositionally biased region" description="Polar residues" evidence="1">
    <location>
        <begin position="125"/>
        <end position="135"/>
    </location>
</feature>
<evidence type="ECO:0000256" key="1">
    <source>
        <dbReference type="SAM" id="MobiDB-lite"/>
    </source>
</evidence>
<dbReference type="Proteomes" id="UP001152795">
    <property type="component" value="Unassembled WGS sequence"/>
</dbReference>